<dbReference type="GO" id="GO:0016747">
    <property type="term" value="F:acyltransferase activity, transferring groups other than amino-acyl groups"/>
    <property type="evidence" value="ECO:0007669"/>
    <property type="project" value="InterPro"/>
</dbReference>
<proteinExistence type="predicted"/>
<dbReference type="EMBL" id="PDCP01000045">
    <property type="protein sequence ID" value="PEG35456.1"/>
    <property type="molecule type" value="Genomic_DNA"/>
</dbReference>
<dbReference type="Proteomes" id="UP000465302">
    <property type="component" value="Unassembled WGS sequence"/>
</dbReference>
<evidence type="ECO:0000313" key="4">
    <source>
        <dbReference type="EMBL" id="GFG55539.1"/>
    </source>
</evidence>
<organism evidence="5 6">
    <name type="scientific">Mycolicibacterium agri</name>
    <name type="common">Mycobacterium agri</name>
    <dbReference type="NCBI Taxonomy" id="36811"/>
    <lineage>
        <taxon>Bacteria</taxon>
        <taxon>Bacillati</taxon>
        <taxon>Actinomycetota</taxon>
        <taxon>Actinomycetes</taxon>
        <taxon>Mycobacteriales</taxon>
        <taxon>Mycobacteriaceae</taxon>
        <taxon>Mycolicibacterium</taxon>
    </lineage>
</organism>
<dbReference type="Gene3D" id="3.40.630.30">
    <property type="match status" value="1"/>
</dbReference>
<evidence type="ECO:0000256" key="1">
    <source>
        <dbReference type="ARBA" id="ARBA00022679"/>
    </source>
</evidence>
<dbReference type="AlphaFoldDB" id="A0A2A7MUT8"/>
<sequence>MEHITDLVNRVYADAERGLWRDDATRTSVEEVVTLTRAGQLVVADIDGQPTGVVCVKRLDANTGEFGMLATEPAARGRGVGTELVRFAEQSMRDDGCGQMQLELLVPREWVLESKEFLAAWYDRLGYRLTRIGHTEEAYPHLAPMLCTPTDFRIYRKELQI</sequence>
<evidence type="ECO:0000313" key="7">
    <source>
        <dbReference type="Proteomes" id="UP000465302"/>
    </source>
</evidence>
<name>A0A2A7MUT8_MYCAG</name>
<comment type="caution">
    <text evidence="5">The sequence shown here is derived from an EMBL/GenBank/DDBJ whole genome shotgun (WGS) entry which is preliminary data.</text>
</comment>
<protein>
    <submittedName>
        <fullName evidence="5">GNAT family N-acetyltransferase</fullName>
    </submittedName>
</protein>
<dbReference type="InterPro" id="IPR016181">
    <property type="entry name" value="Acyl_CoA_acyltransferase"/>
</dbReference>
<dbReference type="SUPFAM" id="SSF55729">
    <property type="entry name" value="Acyl-CoA N-acyltransferases (Nat)"/>
    <property type="match status" value="1"/>
</dbReference>
<dbReference type="InterPro" id="IPR000182">
    <property type="entry name" value="GNAT_dom"/>
</dbReference>
<gene>
    <name evidence="5" type="ORF">CQY20_21770</name>
    <name evidence="4" type="ORF">MAGR_69800</name>
</gene>
<dbReference type="CDD" id="cd04301">
    <property type="entry name" value="NAT_SF"/>
    <property type="match status" value="1"/>
</dbReference>
<feature type="domain" description="N-acetyltransferase" evidence="3">
    <location>
        <begin position="1"/>
        <end position="150"/>
    </location>
</feature>
<keyword evidence="2" id="KW-0012">Acyltransferase</keyword>
<dbReference type="InterPro" id="IPR050832">
    <property type="entry name" value="Bact_Acetyltransf"/>
</dbReference>
<dbReference type="PROSITE" id="PS51186">
    <property type="entry name" value="GNAT"/>
    <property type="match status" value="1"/>
</dbReference>
<evidence type="ECO:0000256" key="2">
    <source>
        <dbReference type="ARBA" id="ARBA00023315"/>
    </source>
</evidence>
<evidence type="ECO:0000259" key="3">
    <source>
        <dbReference type="PROSITE" id="PS51186"/>
    </source>
</evidence>
<accession>A0A2A7MUT8</accession>
<evidence type="ECO:0000313" key="5">
    <source>
        <dbReference type="EMBL" id="PEG35456.1"/>
    </source>
</evidence>
<dbReference type="Pfam" id="PF00583">
    <property type="entry name" value="Acetyltransf_1"/>
    <property type="match status" value="1"/>
</dbReference>
<keyword evidence="6" id="KW-1185">Reference proteome</keyword>
<reference evidence="4 7" key="2">
    <citation type="journal article" date="2019" name="Emerg. Microbes Infect.">
        <title>Comprehensive subspecies identification of 175 nontuberculous mycobacteria species based on 7547 genomic profiles.</title>
        <authorList>
            <person name="Matsumoto Y."/>
            <person name="Kinjo T."/>
            <person name="Motooka D."/>
            <person name="Nabeya D."/>
            <person name="Jung N."/>
            <person name="Uechi K."/>
            <person name="Horii T."/>
            <person name="Iida T."/>
            <person name="Fujita J."/>
            <person name="Nakamura S."/>
        </authorList>
    </citation>
    <scope>NUCLEOTIDE SEQUENCE [LARGE SCALE GENOMIC DNA]</scope>
    <source>
        <strain evidence="4 7">JCM 6377</strain>
    </source>
</reference>
<dbReference type="EMBL" id="BLKS01000004">
    <property type="protein sequence ID" value="GFG55539.1"/>
    <property type="molecule type" value="Genomic_DNA"/>
</dbReference>
<dbReference type="Proteomes" id="UP000220914">
    <property type="component" value="Unassembled WGS sequence"/>
</dbReference>
<dbReference type="OrthoDB" id="9805924at2"/>
<keyword evidence="1 5" id="KW-0808">Transferase</keyword>
<reference evidence="5 6" key="1">
    <citation type="submission" date="2017-10" db="EMBL/GenBank/DDBJ databases">
        <title>The new phylogeny of genus Mycobacterium.</title>
        <authorList>
            <person name="Tortoli E."/>
            <person name="Trovato A."/>
            <person name="Cirillo D.M."/>
        </authorList>
    </citation>
    <scope>NUCLEOTIDE SEQUENCE [LARGE SCALE GENOMIC DNA]</scope>
    <source>
        <strain evidence="5 6">CCUG37673</strain>
    </source>
</reference>
<dbReference type="PANTHER" id="PTHR43877">
    <property type="entry name" value="AMINOALKYLPHOSPHONATE N-ACETYLTRANSFERASE-RELATED-RELATED"/>
    <property type="match status" value="1"/>
</dbReference>
<evidence type="ECO:0000313" key="6">
    <source>
        <dbReference type="Proteomes" id="UP000220914"/>
    </source>
</evidence>
<reference evidence="4" key="3">
    <citation type="submission" date="2020-02" db="EMBL/GenBank/DDBJ databases">
        <authorList>
            <person name="Matsumoto Y."/>
            <person name="Motooka D."/>
            <person name="Nakamura S."/>
        </authorList>
    </citation>
    <scope>NUCLEOTIDE SEQUENCE</scope>
    <source>
        <strain evidence="4">JCM 6377</strain>
    </source>
</reference>